<protein>
    <submittedName>
        <fullName evidence="1">Uncharacterized protein</fullName>
    </submittedName>
</protein>
<name>A0AAP0JUS4_9MAGN</name>
<dbReference type="Proteomes" id="UP001419268">
    <property type="component" value="Unassembled WGS sequence"/>
</dbReference>
<dbReference type="AlphaFoldDB" id="A0AAP0JUS4"/>
<comment type="caution">
    <text evidence="1">The sequence shown here is derived from an EMBL/GenBank/DDBJ whole genome shotgun (WGS) entry which is preliminary data.</text>
</comment>
<keyword evidence="2" id="KW-1185">Reference proteome</keyword>
<accession>A0AAP0JUS4</accession>
<evidence type="ECO:0000313" key="2">
    <source>
        <dbReference type="Proteomes" id="UP001419268"/>
    </source>
</evidence>
<evidence type="ECO:0000313" key="1">
    <source>
        <dbReference type="EMBL" id="KAK9140577.1"/>
    </source>
</evidence>
<dbReference type="EMBL" id="JBBNAG010000004">
    <property type="protein sequence ID" value="KAK9140577.1"/>
    <property type="molecule type" value="Genomic_DNA"/>
</dbReference>
<gene>
    <name evidence="1" type="ORF">Scep_010258</name>
</gene>
<organism evidence="1 2">
    <name type="scientific">Stephania cephalantha</name>
    <dbReference type="NCBI Taxonomy" id="152367"/>
    <lineage>
        <taxon>Eukaryota</taxon>
        <taxon>Viridiplantae</taxon>
        <taxon>Streptophyta</taxon>
        <taxon>Embryophyta</taxon>
        <taxon>Tracheophyta</taxon>
        <taxon>Spermatophyta</taxon>
        <taxon>Magnoliopsida</taxon>
        <taxon>Ranunculales</taxon>
        <taxon>Menispermaceae</taxon>
        <taxon>Menispermoideae</taxon>
        <taxon>Cissampelideae</taxon>
        <taxon>Stephania</taxon>
    </lineage>
</organism>
<proteinExistence type="predicted"/>
<sequence length="112" mass="12295">MKQKLQKAEHSIKKLNSGKAKLDKILSIGQSPVDHVGLSYKGKNSGGSISTTFMKASSSTDHSKNNVKADGSTVKLKSNSSLLLIQFYWLDSTIIVSDYCTIPVARFLEDCW</sequence>
<reference evidence="1 2" key="1">
    <citation type="submission" date="2024-01" db="EMBL/GenBank/DDBJ databases">
        <title>Genome assemblies of Stephania.</title>
        <authorList>
            <person name="Yang L."/>
        </authorList>
    </citation>
    <scope>NUCLEOTIDE SEQUENCE [LARGE SCALE GENOMIC DNA]</scope>
    <source>
        <strain evidence="1">JXDWG</strain>
        <tissue evidence="1">Leaf</tissue>
    </source>
</reference>